<keyword evidence="7" id="KW-0547">Nucleotide-binding</keyword>
<dbReference type="InterPro" id="IPR001518">
    <property type="entry name" value="Arginosuc_synth"/>
</dbReference>
<dbReference type="Gene3D" id="1.20.5.470">
    <property type="entry name" value="Single helix bin"/>
    <property type="match status" value="1"/>
</dbReference>
<evidence type="ECO:0000256" key="6">
    <source>
        <dbReference type="ARBA" id="ARBA00022605"/>
    </source>
</evidence>
<keyword evidence="13" id="KW-1185">Reference proteome</keyword>
<comment type="pathway">
    <text evidence="1">Amino-acid biosynthesis; L-arginine biosynthesis; L-arginine from L-ornithine and carbamoyl phosphate: step 2/3.</text>
</comment>
<gene>
    <name evidence="12" type="ORF">SI8410_11015828</name>
</gene>
<dbReference type="NCBIfam" id="TIGR00032">
    <property type="entry name" value="argG"/>
    <property type="match status" value="1"/>
</dbReference>
<dbReference type="PANTHER" id="PTHR11587">
    <property type="entry name" value="ARGININOSUCCINATE SYNTHASE"/>
    <property type="match status" value="1"/>
</dbReference>
<dbReference type="InterPro" id="IPR048268">
    <property type="entry name" value="Arginosuc_syn_C"/>
</dbReference>
<dbReference type="InterPro" id="IPR014729">
    <property type="entry name" value="Rossmann-like_a/b/a_fold"/>
</dbReference>
<evidence type="ECO:0000256" key="4">
    <source>
        <dbReference type="ARBA" id="ARBA00022571"/>
    </source>
</evidence>
<evidence type="ECO:0000259" key="10">
    <source>
        <dbReference type="Pfam" id="PF00764"/>
    </source>
</evidence>
<evidence type="ECO:0000256" key="1">
    <source>
        <dbReference type="ARBA" id="ARBA00004967"/>
    </source>
</evidence>
<dbReference type="GO" id="GO:0000053">
    <property type="term" value="P:argininosuccinate metabolic process"/>
    <property type="evidence" value="ECO:0007669"/>
    <property type="project" value="TreeGrafter"/>
</dbReference>
<dbReference type="SUPFAM" id="SSF52402">
    <property type="entry name" value="Adenine nucleotide alpha hydrolases-like"/>
    <property type="match status" value="1"/>
</dbReference>
<dbReference type="OrthoDB" id="1688907at2759"/>
<dbReference type="Pfam" id="PF20979">
    <property type="entry name" value="Arginosuc_syn_C"/>
    <property type="match status" value="1"/>
</dbReference>
<dbReference type="InterPro" id="IPR018223">
    <property type="entry name" value="Arginosuc_synth_CS"/>
</dbReference>
<evidence type="ECO:0000256" key="2">
    <source>
        <dbReference type="ARBA" id="ARBA00011881"/>
    </source>
</evidence>
<dbReference type="FunFam" id="3.90.1260.10:FF:000007">
    <property type="entry name" value="Argininosuccinate synthase"/>
    <property type="match status" value="1"/>
</dbReference>
<dbReference type="GO" id="GO:0005524">
    <property type="term" value="F:ATP binding"/>
    <property type="evidence" value="ECO:0007669"/>
    <property type="project" value="UniProtKB-KW"/>
</dbReference>
<dbReference type="PROSITE" id="PS00565">
    <property type="entry name" value="ARGININOSUCCIN_SYN_2"/>
    <property type="match status" value="1"/>
</dbReference>
<dbReference type="GO" id="GO:0006526">
    <property type="term" value="P:L-arginine biosynthetic process"/>
    <property type="evidence" value="ECO:0007669"/>
    <property type="project" value="UniProtKB-UniPathway"/>
</dbReference>
<dbReference type="Proteomes" id="UP000663760">
    <property type="component" value="Chromosome 11"/>
</dbReference>
<keyword evidence="6" id="KW-0028">Amino-acid biosynthesis</keyword>
<evidence type="ECO:0000256" key="5">
    <source>
        <dbReference type="ARBA" id="ARBA00022598"/>
    </source>
</evidence>
<sequence length="463" mass="50738">MASVGPVGANSSGLHGAFKINHPARQVKVSQSRAIQNTLFSEKDTSTGKTDGSASSRITGLRGKLNKVVLAYSGGLDTSVIVPWLKENYGCDVVCFTADVGQGDLELEGLEAKAKASGASQLVVKDLKEEFVRDFIYPCLRAGAVYERKYLLGTSMARPVIAKAMVDVAKEVGADAVAHGCTGKGNDQVRFELTFFALNPQLNVVAPWREWDIRGREDAIEYAKKHNVPVPVTKKSIYSRDRNLWHLSHEGDILEDPANEPAKDMYMMTVDPEDAPDSPEYLEIGFVAGLPVTVNGQELSPAALLAELNELGRRHGIGRIDMVENRLVGMKSRGVYETPGGTILFAAARELESLTLDRESLQVKDTLALKYAELVYAGRWFDPLRQSMDAFMERLTETTTGSVTLKLYKGSVSVAARRSPFSLYREDISSFENGDIYDQADAAGFIRLYGLPTRVRAMQESGL</sequence>
<evidence type="ECO:0000256" key="9">
    <source>
        <dbReference type="ARBA" id="ARBA00029916"/>
    </source>
</evidence>
<accession>A0A7I8L5D2</accession>
<protein>
    <recommendedName>
        <fullName evidence="3">argininosuccinate synthase</fullName>
        <ecNumber evidence="3">6.3.4.5</ecNumber>
    </recommendedName>
    <alternativeName>
        <fullName evidence="9">Citrulline--aspartate ligase</fullName>
    </alternativeName>
</protein>
<dbReference type="InterPro" id="IPR023434">
    <property type="entry name" value="Arginosuc_synth_type_1_subfam"/>
</dbReference>
<evidence type="ECO:0000256" key="3">
    <source>
        <dbReference type="ARBA" id="ARBA00012286"/>
    </source>
</evidence>
<reference evidence="12" key="1">
    <citation type="submission" date="2020-02" db="EMBL/GenBank/DDBJ databases">
        <authorList>
            <person name="Scholz U."/>
            <person name="Mascher M."/>
            <person name="Fiebig A."/>
        </authorList>
    </citation>
    <scope>NUCLEOTIDE SEQUENCE</scope>
</reference>
<feature type="domain" description="Arginosuccinate synthase-like N-terminal" evidence="10">
    <location>
        <begin position="67"/>
        <end position="229"/>
    </location>
</feature>
<dbReference type="GO" id="GO:0005737">
    <property type="term" value="C:cytoplasm"/>
    <property type="evidence" value="ECO:0007669"/>
    <property type="project" value="TreeGrafter"/>
</dbReference>
<dbReference type="GO" id="GO:0000050">
    <property type="term" value="P:urea cycle"/>
    <property type="evidence" value="ECO:0007669"/>
    <property type="project" value="TreeGrafter"/>
</dbReference>
<dbReference type="InterPro" id="IPR048267">
    <property type="entry name" value="Arginosuc_syn_N"/>
</dbReference>
<evidence type="ECO:0000259" key="11">
    <source>
        <dbReference type="Pfam" id="PF20979"/>
    </source>
</evidence>
<keyword evidence="5" id="KW-0436">Ligase</keyword>
<dbReference type="InterPro" id="IPR024074">
    <property type="entry name" value="AS_cat/multimer_dom_body"/>
</dbReference>
<comment type="subunit">
    <text evidence="2">Homotetramer.</text>
</comment>
<keyword evidence="4" id="KW-0055">Arginine biosynthesis</keyword>
<dbReference type="PANTHER" id="PTHR11587:SF2">
    <property type="entry name" value="ARGININOSUCCINATE SYNTHASE"/>
    <property type="match status" value="1"/>
</dbReference>
<dbReference type="Gene3D" id="3.40.50.620">
    <property type="entry name" value="HUPs"/>
    <property type="match status" value="1"/>
</dbReference>
<dbReference type="AlphaFoldDB" id="A0A7I8L5D2"/>
<evidence type="ECO:0000256" key="8">
    <source>
        <dbReference type="ARBA" id="ARBA00022840"/>
    </source>
</evidence>
<keyword evidence="8" id="KW-0067">ATP-binding</keyword>
<dbReference type="GO" id="GO:0004055">
    <property type="term" value="F:argininosuccinate synthase activity"/>
    <property type="evidence" value="ECO:0007669"/>
    <property type="project" value="UniProtKB-EC"/>
</dbReference>
<dbReference type="SUPFAM" id="SSF69864">
    <property type="entry name" value="Argininosuccinate synthetase, C-terminal domain"/>
    <property type="match status" value="1"/>
</dbReference>
<evidence type="ECO:0000313" key="13">
    <source>
        <dbReference type="Proteomes" id="UP000663760"/>
    </source>
</evidence>
<dbReference type="UniPathway" id="UPA00068">
    <property type="reaction ID" value="UER00113"/>
</dbReference>
<name>A0A7I8L5D2_SPIIN</name>
<dbReference type="HAMAP" id="MF_00005">
    <property type="entry name" value="Arg_succ_synth_type1"/>
    <property type="match status" value="1"/>
</dbReference>
<organism evidence="12 13">
    <name type="scientific">Spirodela intermedia</name>
    <name type="common">Intermediate duckweed</name>
    <dbReference type="NCBI Taxonomy" id="51605"/>
    <lineage>
        <taxon>Eukaryota</taxon>
        <taxon>Viridiplantae</taxon>
        <taxon>Streptophyta</taxon>
        <taxon>Embryophyta</taxon>
        <taxon>Tracheophyta</taxon>
        <taxon>Spermatophyta</taxon>
        <taxon>Magnoliopsida</taxon>
        <taxon>Liliopsida</taxon>
        <taxon>Araceae</taxon>
        <taxon>Lemnoideae</taxon>
        <taxon>Spirodela</taxon>
    </lineage>
</organism>
<evidence type="ECO:0000313" key="12">
    <source>
        <dbReference type="EMBL" id="CAA7405150.1"/>
    </source>
</evidence>
<dbReference type="CDD" id="cd01999">
    <property type="entry name" value="ASS"/>
    <property type="match status" value="1"/>
</dbReference>
<dbReference type="EMBL" id="LR746274">
    <property type="protein sequence ID" value="CAA7405150.1"/>
    <property type="molecule type" value="Genomic_DNA"/>
</dbReference>
<proteinExistence type="inferred from homology"/>
<dbReference type="NCBIfam" id="NF001770">
    <property type="entry name" value="PRK00509.1"/>
    <property type="match status" value="1"/>
</dbReference>
<dbReference type="PROSITE" id="PS00564">
    <property type="entry name" value="ARGININOSUCCIN_SYN_1"/>
    <property type="match status" value="1"/>
</dbReference>
<dbReference type="Pfam" id="PF00764">
    <property type="entry name" value="Arginosuc_synth"/>
    <property type="match status" value="1"/>
</dbReference>
<dbReference type="Gene3D" id="3.90.1260.10">
    <property type="entry name" value="Argininosuccinate synthetase, chain A, domain 2"/>
    <property type="match status" value="1"/>
</dbReference>
<feature type="domain" description="Arginosuccinate synthase C-terminal" evidence="11">
    <location>
        <begin position="238"/>
        <end position="455"/>
    </location>
</feature>
<evidence type="ECO:0000256" key="7">
    <source>
        <dbReference type="ARBA" id="ARBA00022741"/>
    </source>
</evidence>
<dbReference type="EC" id="6.3.4.5" evidence="3"/>
<dbReference type="FunFam" id="3.40.50.620:FF:000019">
    <property type="entry name" value="Argininosuccinate synthase"/>
    <property type="match status" value="1"/>
</dbReference>